<dbReference type="PANTHER" id="PTHR14187:SF5">
    <property type="entry name" value="HEAT SHOCK 70 KDA PROTEIN 12A"/>
    <property type="match status" value="1"/>
</dbReference>
<keyword evidence="2" id="KW-1185">Reference proteome</keyword>
<name>A0AAD7DSR9_9AGAR</name>
<dbReference type="EMBL" id="JARKIB010000597">
    <property type="protein sequence ID" value="KAJ7698158.1"/>
    <property type="molecule type" value="Genomic_DNA"/>
</dbReference>
<sequence length="538" mass="59843">MVSSGSTQKCILGIDIGTTYAGMSYCLMGPGSIPEILPVTRFPAQDHVGGDSKIPSVIYYDRAGRVKACGAETLQESVVEQAIDDRWEKAEWFKLHLGPSNPLNQVPALPTTKNALEVFSDFLQYLFHCAKQYIVDSYPNGSALWVELESSMEFVLTHPNGWGGVQQAKMRRAAIRAGLVPDTPHGHSRIHFVTEGEASLHFCVMNGLATDPLQLGKGVVIIDAGGGTIDISSYRKVPGAEGDVFEETARPQSKLHGSTYAGDVDHIADCFDKTTKLRFRRTDSWQYIKFGRPSDQDESLNIFNGQLRLSGEIVGGFFRPSFEAIFQSVFLVGGFAASDWLYSELKMCLKDLGLDISRPDSYVNKAVSDGAVSYLLRHIRVLARISQHTYGIESLTPFDANNPEHRGRKPITDAAGDLVLPKMFSPILYKNTRVSETQQYRQHYYKMKNDPDGLNLVRIHIMCYRGQDPNPCWTDVEPEQYSVLFTVHADTSEITPILPCKFGANGAYYCLEIDVVLSFGLTELKAEISWNENGVEKR</sequence>
<evidence type="ECO:0000313" key="1">
    <source>
        <dbReference type="EMBL" id="KAJ7698158.1"/>
    </source>
</evidence>
<dbReference type="CDD" id="cd10170">
    <property type="entry name" value="ASKHA_NBD_HSP70"/>
    <property type="match status" value="1"/>
</dbReference>
<dbReference type="InterPro" id="IPR043129">
    <property type="entry name" value="ATPase_NBD"/>
</dbReference>
<dbReference type="PANTHER" id="PTHR14187">
    <property type="entry name" value="ALPHA KINASE/ELONGATION FACTOR 2 KINASE"/>
    <property type="match status" value="1"/>
</dbReference>
<evidence type="ECO:0000313" key="2">
    <source>
        <dbReference type="Proteomes" id="UP001215598"/>
    </source>
</evidence>
<protein>
    <submittedName>
        <fullName evidence="1">Uncharacterized protein</fullName>
    </submittedName>
</protein>
<organism evidence="1 2">
    <name type="scientific">Mycena metata</name>
    <dbReference type="NCBI Taxonomy" id="1033252"/>
    <lineage>
        <taxon>Eukaryota</taxon>
        <taxon>Fungi</taxon>
        <taxon>Dikarya</taxon>
        <taxon>Basidiomycota</taxon>
        <taxon>Agaricomycotina</taxon>
        <taxon>Agaricomycetes</taxon>
        <taxon>Agaricomycetidae</taxon>
        <taxon>Agaricales</taxon>
        <taxon>Marasmiineae</taxon>
        <taxon>Mycenaceae</taxon>
        <taxon>Mycena</taxon>
    </lineage>
</organism>
<dbReference type="Gene3D" id="3.30.420.40">
    <property type="match status" value="1"/>
</dbReference>
<accession>A0AAD7DSR9</accession>
<dbReference type="SUPFAM" id="SSF53067">
    <property type="entry name" value="Actin-like ATPase domain"/>
    <property type="match status" value="2"/>
</dbReference>
<reference evidence="1" key="1">
    <citation type="submission" date="2023-03" db="EMBL/GenBank/DDBJ databases">
        <title>Massive genome expansion in bonnet fungi (Mycena s.s.) driven by repeated elements and novel gene families across ecological guilds.</title>
        <authorList>
            <consortium name="Lawrence Berkeley National Laboratory"/>
            <person name="Harder C.B."/>
            <person name="Miyauchi S."/>
            <person name="Viragh M."/>
            <person name="Kuo A."/>
            <person name="Thoen E."/>
            <person name="Andreopoulos B."/>
            <person name="Lu D."/>
            <person name="Skrede I."/>
            <person name="Drula E."/>
            <person name="Henrissat B."/>
            <person name="Morin E."/>
            <person name="Kohler A."/>
            <person name="Barry K."/>
            <person name="LaButti K."/>
            <person name="Morin E."/>
            <person name="Salamov A."/>
            <person name="Lipzen A."/>
            <person name="Mereny Z."/>
            <person name="Hegedus B."/>
            <person name="Baldrian P."/>
            <person name="Stursova M."/>
            <person name="Weitz H."/>
            <person name="Taylor A."/>
            <person name="Grigoriev I.V."/>
            <person name="Nagy L.G."/>
            <person name="Martin F."/>
            <person name="Kauserud H."/>
        </authorList>
    </citation>
    <scope>NUCLEOTIDE SEQUENCE</scope>
    <source>
        <strain evidence="1">CBHHK182m</strain>
    </source>
</reference>
<dbReference type="Proteomes" id="UP001215598">
    <property type="component" value="Unassembled WGS sequence"/>
</dbReference>
<comment type="caution">
    <text evidence="1">The sequence shown here is derived from an EMBL/GenBank/DDBJ whole genome shotgun (WGS) entry which is preliminary data.</text>
</comment>
<dbReference type="AlphaFoldDB" id="A0AAD7DSR9"/>
<gene>
    <name evidence="1" type="ORF">B0H16DRAFT_1668927</name>
</gene>
<proteinExistence type="predicted"/>